<evidence type="ECO:0000313" key="2">
    <source>
        <dbReference type="EMBL" id="QAR34342.1"/>
    </source>
</evidence>
<protein>
    <submittedName>
        <fullName evidence="2">Uncharacterized protein</fullName>
    </submittedName>
</protein>
<keyword evidence="1" id="KW-0812">Transmembrane</keyword>
<evidence type="ECO:0000256" key="1">
    <source>
        <dbReference type="SAM" id="Phobius"/>
    </source>
</evidence>
<dbReference type="KEGG" id="gtl:EP073_13285"/>
<keyword evidence="1" id="KW-1133">Transmembrane helix</keyword>
<dbReference type="RefSeq" id="WP_128467647.1">
    <property type="nucleotide sequence ID" value="NZ_CP035108.1"/>
</dbReference>
<evidence type="ECO:0000313" key="3">
    <source>
        <dbReference type="Proteomes" id="UP000287502"/>
    </source>
</evidence>
<sequence>MSEDDNIKYEDFYNISLKNFYEMVTEILHDFHFAVHRSVFDGQGKRRIEIWRSSKDENDNALVWLEVIDGEKDIDPYISTDVLRTMNEENVIKLFFFTNGSLEKKEKEVLDGREHYIFTPTDIMETINALDKKKKYKHQKKRKPKGVPSGYTVLKNYLKNRQTERGLVTVPTSKVTMIAEKYTKMARSILDEVDRMEDINNITPDIRDKFKKIQHDILPEVLKVSVFNFTDKFTDVKTRLFSLLQYLLIYIGAVIEYESEDEMKRSREQVELELQYLEGLETSVDEYKVTLMERAQKIAWKLLYMSIAVIVFFGSFFLLMMNEK</sequence>
<keyword evidence="3" id="KW-1185">Reference proteome</keyword>
<dbReference type="Proteomes" id="UP000287502">
    <property type="component" value="Chromosome"/>
</dbReference>
<name>A0A3R5Y8N0_9BACT</name>
<proteinExistence type="predicted"/>
<dbReference type="EMBL" id="CP035108">
    <property type="protein sequence ID" value="QAR34342.1"/>
    <property type="molecule type" value="Genomic_DNA"/>
</dbReference>
<dbReference type="AlphaFoldDB" id="A0A3R5Y8N0"/>
<reference evidence="2 3" key="1">
    <citation type="submission" date="2019-01" db="EMBL/GenBank/DDBJ databases">
        <title>Geovibrio thiophilus DSM 11263, complete genome.</title>
        <authorList>
            <person name="Spring S."/>
            <person name="Bunk B."/>
            <person name="Sproer C."/>
        </authorList>
    </citation>
    <scope>NUCLEOTIDE SEQUENCE [LARGE SCALE GENOMIC DNA]</scope>
    <source>
        <strain evidence="2 3">DSM 11263</strain>
    </source>
</reference>
<feature type="transmembrane region" description="Helical" evidence="1">
    <location>
        <begin position="302"/>
        <end position="321"/>
    </location>
</feature>
<keyword evidence="1" id="KW-0472">Membrane</keyword>
<accession>A0A3R5Y8N0</accession>
<gene>
    <name evidence="2" type="ORF">EP073_13285</name>
</gene>
<organism evidence="2 3">
    <name type="scientific">Geovibrio thiophilus</name>
    <dbReference type="NCBI Taxonomy" id="139438"/>
    <lineage>
        <taxon>Bacteria</taxon>
        <taxon>Pseudomonadati</taxon>
        <taxon>Deferribacterota</taxon>
        <taxon>Deferribacteres</taxon>
        <taxon>Deferribacterales</taxon>
        <taxon>Geovibrionaceae</taxon>
        <taxon>Geovibrio</taxon>
    </lineage>
</organism>
<dbReference type="OrthoDB" id="9783362at2"/>